<reference evidence="17" key="1">
    <citation type="submission" date="2018-09" db="EMBL/GenBank/DDBJ databases">
        <authorList>
            <person name="Livingstone P.G."/>
            <person name="Whitworth D.E."/>
        </authorList>
    </citation>
    <scope>NUCLEOTIDE SEQUENCE [LARGE SCALE GENOMIC DNA]</scope>
    <source>
        <strain evidence="17">CA043D</strain>
    </source>
</reference>
<dbReference type="PANTHER" id="PTHR45436">
    <property type="entry name" value="SENSOR HISTIDINE KINASE YKOH"/>
    <property type="match status" value="1"/>
</dbReference>
<keyword evidence="17" id="KW-1185">Reference proteome</keyword>
<keyword evidence="11" id="KW-0175">Coiled coil</keyword>
<dbReference type="Pfam" id="PF00672">
    <property type="entry name" value="HAMP"/>
    <property type="match status" value="1"/>
</dbReference>
<dbReference type="Proteomes" id="UP000268313">
    <property type="component" value="Unassembled WGS sequence"/>
</dbReference>
<feature type="transmembrane region" description="Helical" evidence="13">
    <location>
        <begin position="162"/>
        <end position="184"/>
    </location>
</feature>
<evidence type="ECO:0000259" key="15">
    <source>
        <dbReference type="PROSITE" id="PS50885"/>
    </source>
</evidence>
<evidence type="ECO:0000256" key="12">
    <source>
        <dbReference type="SAM" id="MobiDB-lite"/>
    </source>
</evidence>
<dbReference type="GO" id="GO:0000155">
    <property type="term" value="F:phosphorelay sensor kinase activity"/>
    <property type="evidence" value="ECO:0007669"/>
    <property type="project" value="InterPro"/>
</dbReference>
<keyword evidence="10 13" id="KW-0472">Membrane</keyword>
<dbReference type="EMBL" id="RAWE01000073">
    <property type="protein sequence ID" value="RKH01337.1"/>
    <property type="molecule type" value="Genomic_DNA"/>
</dbReference>
<dbReference type="InterPro" id="IPR003660">
    <property type="entry name" value="HAMP_dom"/>
</dbReference>
<dbReference type="SMART" id="SM00388">
    <property type="entry name" value="HisKA"/>
    <property type="match status" value="1"/>
</dbReference>
<keyword evidence="4" id="KW-0597">Phosphoprotein</keyword>
<dbReference type="InterPro" id="IPR003594">
    <property type="entry name" value="HATPase_dom"/>
</dbReference>
<evidence type="ECO:0000256" key="1">
    <source>
        <dbReference type="ARBA" id="ARBA00000085"/>
    </source>
</evidence>
<dbReference type="SMART" id="SM00387">
    <property type="entry name" value="HATPase_c"/>
    <property type="match status" value="1"/>
</dbReference>
<dbReference type="SMART" id="SM00304">
    <property type="entry name" value="HAMP"/>
    <property type="match status" value="1"/>
</dbReference>
<evidence type="ECO:0000256" key="8">
    <source>
        <dbReference type="ARBA" id="ARBA00022989"/>
    </source>
</evidence>
<evidence type="ECO:0000256" key="13">
    <source>
        <dbReference type="SAM" id="Phobius"/>
    </source>
</evidence>
<dbReference type="InterPro" id="IPR050428">
    <property type="entry name" value="TCS_sensor_his_kinase"/>
</dbReference>
<dbReference type="InterPro" id="IPR036097">
    <property type="entry name" value="HisK_dim/P_sf"/>
</dbReference>
<dbReference type="CDD" id="cd00075">
    <property type="entry name" value="HATPase"/>
    <property type="match status" value="1"/>
</dbReference>
<dbReference type="PROSITE" id="PS50109">
    <property type="entry name" value="HIS_KIN"/>
    <property type="match status" value="1"/>
</dbReference>
<dbReference type="Pfam" id="PF00512">
    <property type="entry name" value="HisKA"/>
    <property type="match status" value="1"/>
</dbReference>
<dbReference type="CDD" id="cd00082">
    <property type="entry name" value="HisKA"/>
    <property type="match status" value="1"/>
</dbReference>
<evidence type="ECO:0000256" key="3">
    <source>
        <dbReference type="ARBA" id="ARBA00012438"/>
    </source>
</evidence>
<keyword evidence="8 13" id="KW-1133">Transmembrane helix</keyword>
<dbReference type="InterPro" id="IPR003661">
    <property type="entry name" value="HisK_dim/P_dom"/>
</dbReference>
<dbReference type="EC" id="2.7.13.3" evidence="3"/>
<evidence type="ECO:0000256" key="2">
    <source>
        <dbReference type="ARBA" id="ARBA00004370"/>
    </source>
</evidence>
<dbReference type="SUPFAM" id="SSF47384">
    <property type="entry name" value="Homodimeric domain of signal transducing histidine kinase"/>
    <property type="match status" value="1"/>
</dbReference>
<dbReference type="PROSITE" id="PS50885">
    <property type="entry name" value="HAMP"/>
    <property type="match status" value="1"/>
</dbReference>
<evidence type="ECO:0000256" key="7">
    <source>
        <dbReference type="ARBA" id="ARBA00022777"/>
    </source>
</evidence>
<dbReference type="Pfam" id="PF02518">
    <property type="entry name" value="HATPase_c"/>
    <property type="match status" value="1"/>
</dbReference>
<dbReference type="InterPro" id="IPR036890">
    <property type="entry name" value="HATPase_C_sf"/>
</dbReference>
<sequence length="467" mass="50338">MRLTRRLWLHGALLPALATLGALAVAGQLFRADLESSLDRALLAQAAVESVSLFDGPGQKVHLHMAVSPLVEQVRPFAPQGYLYQSDGRLVMRYPPVSEGTPEPPRRVPGTRDGPPVLTTEVAPDGSRWREVMVNVRSPQGEWYGLRLLASLGQVDRSVDSFFRMAFSLTAVMGGLLLIVQTLLARRLSRRLGAIAQSLDRLREGDFTLSLAGDTGADEIGQVGAALREATARVRGAREAQERLIANAAHELRTPLALMRTSLDLALRRERSLEELRASLRDARTEVDRLALLADSLLDMATAGRGAWDWKKGDLGLLLTHAVEGARAEAERRGLLIHLETPAGMEAPFDAGSLRQAVDNLLGNALKFSPRGGEIHVRLAAEAGRFRVSVTDTGPGIPLAERDAVFEPFHRVAGAEPRPGAGLGLAIVREVARRHGGWAYVAPGTAPGAELVLELPAAPPVEGRASW</sequence>
<feature type="coiled-coil region" evidence="11">
    <location>
        <begin position="227"/>
        <end position="293"/>
    </location>
</feature>
<proteinExistence type="predicted"/>
<keyword evidence="7 16" id="KW-0418">Kinase</keyword>
<evidence type="ECO:0000256" key="4">
    <source>
        <dbReference type="ARBA" id="ARBA00022553"/>
    </source>
</evidence>
<evidence type="ECO:0000256" key="5">
    <source>
        <dbReference type="ARBA" id="ARBA00022679"/>
    </source>
</evidence>
<dbReference type="InterPro" id="IPR004358">
    <property type="entry name" value="Sig_transdc_His_kin-like_C"/>
</dbReference>
<evidence type="ECO:0000313" key="16">
    <source>
        <dbReference type="EMBL" id="RKH01337.1"/>
    </source>
</evidence>
<dbReference type="Gene3D" id="3.30.565.10">
    <property type="entry name" value="Histidine kinase-like ATPase, C-terminal domain"/>
    <property type="match status" value="1"/>
</dbReference>
<dbReference type="GO" id="GO:0016020">
    <property type="term" value="C:membrane"/>
    <property type="evidence" value="ECO:0007669"/>
    <property type="project" value="UniProtKB-SubCell"/>
</dbReference>
<dbReference type="Gene3D" id="1.10.287.130">
    <property type="match status" value="1"/>
</dbReference>
<keyword evidence="6 13" id="KW-0812">Transmembrane</keyword>
<evidence type="ECO:0000256" key="6">
    <source>
        <dbReference type="ARBA" id="ARBA00022692"/>
    </source>
</evidence>
<evidence type="ECO:0000256" key="10">
    <source>
        <dbReference type="ARBA" id="ARBA00023136"/>
    </source>
</evidence>
<organism evidence="16 17">
    <name type="scientific">Corallococcus carmarthensis</name>
    <dbReference type="NCBI Taxonomy" id="2316728"/>
    <lineage>
        <taxon>Bacteria</taxon>
        <taxon>Pseudomonadati</taxon>
        <taxon>Myxococcota</taxon>
        <taxon>Myxococcia</taxon>
        <taxon>Myxococcales</taxon>
        <taxon>Cystobacterineae</taxon>
        <taxon>Myxococcaceae</taxon>
        <taxon>Corallococcus</taxon>
    </lineage>
</organism>
<comment type="catalytic activity">
    <reaction evidence="1">
        <text>ATP + protein L-histidine = ADP + protein N-phospho-L-histidine.</text>
        <dbReference type="EC" id="2.7.13.3"/>
    </reaction>
</comment>
<gene>
    <name evidence="16" type="ORF">D7X32_20490</name>
</gene>
<feature type="domain" description="Histidine kinase" evidence="14">
    <location>
        <begin position="247"/>
        <end position="459"/>
    </location>
</feature>
<dbReference type="PANTHER" id="PTHR45436:SF5">
    <property type="entry name" value="SENSOR HISTIDINE KINASE TRCS"/>
    <property type="match status" value="1"/>
</dbReference>
<dbReference type="AlphaFoldDB" id="A0A3A8K242"/>
<feature type="region of interest" description="Disordered" evidence="12">
    <location>
        <begin position="97"/>
        <end position="116"/>
    </location>
</feature>
<keyword evidence="5" id="KW-0808">Transferase</keyword>
<evidence type="ECO:0000256" key="9">
    <source>
        <dbReference type="ARBA" id="ARBA00023012"/>
    </source>
</evidence>
<feature type="domain" description="HAMP" evidence="15">
    <location>
        <begin position="186"/>
        <end position="239"/>
    </location>
</feature>
<name>A0A3A8K242_9BACT</name>
<keyword evidence="9" id="KW-0902">Two-component regulatory system</keyword>
<dbReference type="OrthoDB" id="9786919at2"/>
<evidence type="ECO:0000259" key="14">
    <source>
        <dbReference type="PROSITE" id="PS50109"/>
    </source>
</evidence>
<protein>
    <recommendedName>
        <fullName evidence="3">histidine kinase</fullName>
        <ecNumber evidence="3">2.7.13.3</ecNumber>
    </recommendedName>
</protein>
<dbReference type="Gene3D" id="6.10.340.10">
    <property type="match status" value="1"/>
</dbReference>
<dbReference type="InterPro" id="IPR005467">
    <property type="entry name" value="His_kinase_dom"/>
</dbReference>
<dbReference type="SUPFAM" id="SSF55874">
    <property type="entry name" value="ATPase domain of HSP90 chaperone/DNA topoisomerase II/histidine kinase"/>
    <property type="match status" value="1"/>
</dbReference>
<comment type="subcellular location">
    <subcellularLocation>
        <location evidence="2">Membrane</location>
    </subcellularLocation>
</comment>
<dbReference type="PRINTS" id="PR00344">
    <property type="entry name" value="BCTRLSENSOR"/>
</dbReference>
<evidence type="ECO:0000313" key="17">
    <source>
        <dbReference type="Proteomes" id="UP000268313"/>
    </source>
</evidence>
<accession>A0A3A8K242</accession>
<evidence type="ECO:0000256" key="11">
    <source>
        <dbReference type="SAM" id="Coils"/>
    </source>
</evidence>
<dbReference type="RefSeq" id="WP_120604250.1">
    <property type="nucleotide sequence ID" value="NZ_RAWE01000073.1"/>
</dbReference>
<comment type="caution">
    <text evidence="16">The sequence shown here is derived from an EMBL/GenBank/DDBJ whole genome shotgun (WGS) entry which is preliminary data.</text>
</comment>